<dbReference type="PRINTS" id="PR01217">
    <property type="entry name" value="PRICHEXTENSN"/>
</dbReference>
<feature type="transmembrane region" description="Helical" evidence="2">
    <location>
        <begin position="682"/>
        <end position="703"/>
    </location>
</feature>
<keyword evidence="4" id="KW-1185">Reference proteome</keyword>
<feature type="compositionally biased region" description="Pro residues" evidence="1">
    <location>
        <begin position="196"/>
        <end position="214"/>
    </location>
</feature>
<evidence type="ECO:0000256" key="1">
    <source>
        <dbReference type="SAM" id="MobiDB-lite"/>
    </source>
</evidence>
<reference evidence="3 4" key="1">
    <citation type="journal article" date="2015" name="Genome Biol. Evol.">
        <title>Comparative Genomics of a Bacterivorous Green Alga Reveals Evolutionary Causalities and Consequences of Phago-Mixotrophic Mode of Nutrition.</title>
        <authorList>
            <person name="Burns J.A."/>
            <person name="Paasch A."/>
            <person name="Narechania A."/>
            <person name="Kim E."/>
        </authorList>
    </citation>
    <scope>NUCLEOTIDE SEQUENCE [LARGE SCALE GENOMIC DNA]</scope>
    <source>
        <strain evidence="3 4">PLY_AMNH</strain>
    </source>
</reference>
<feature type="region of interest" description="Disordered" evidence="1">
    <location>
        <begin position="764"/>
        <end position="783"/>
    </location>
</feature>
<feature type="transmembrane region" description="Helical" evidence="2">
    <location>
        <begin position="609"/>
        <end position="635"/>
    </location>
</feature>
<evidence type="ECO:0000256" key="2">
    <source>
        <dbReference type="SAM" id="Phobius"/>
    </source>
</evidence>
<evidence type="ECO:0000313" key="4">
    <source>
        <dbReference type="Proteomes" id="UP001190700"/>
    </source>
</evidence>
<organism evidence="3 4">
    <name type="scientific">Cymbomonas tetramitiformis</name>
    <dbReference type="NCBI Taxonomy" id="36881"/>
    <lineage>
        <taxon>Eukaryota</taxon>
        <taxon>Viridiplantae</taxon>
        <taxon>Chlorophyta</taxon>
        <taxon>Pyramimonadophyceae</taxon>
        <taxon>Pyramimonadales</taxon>
        <taxon>Pyramimonadaceae</taxon>
        <taxon>Cymbomonas</taxon>
    </lineage>
</organism>
<feature type="compositionally biased region" description="Pro residues" evidence="1">
    <location>
        <begin position="136"/>
        <end position="180"/>
    </location>
</feature>
<sequence length="877" mass="93798">MVVVIFAPIHTLAITASGPIQLNWYFRSSEICASDDTCTITLCGFEVGTYDISGSVTFTNENPDSAVSGTLHTTHAPPPPPSPTPPLPPPPYSPTATLSPPSPHHLPSSIPTTSIPNTSITSPRHSHLHHLHHLLHPPPPSPTPPRSPPFPPPPPHSPPPQPPPPQGPSPLPPPSTPTPPLLTTNSTSTLSTSPIPTFPYPPGYLQPPRPPSSPPLSSSSVATSFTSSTSLFLHHPDSGAPVSVYYQGSPEATCVRPFEEETVTNVQHVHISALGPLNLSWGFEAGDMCDDSGCYVDLCGFVPGTYKVSGTVTFSETANSPSPSSVLQGVIIILYAPPPVPPPPPFSPPPLPSSPLPPPFPLHPLPPPHPSPPPPLAQDPNSVVVGCTIVFHDLSYANYLADVPSFRAEYIEALHNGVLGDDEVVQFVRSSPGSVQVTTKVIYPPEVATNATFDCELGSTTSCGTLLATLTTQPAILFASSSYFASYPDVSASDITTSHLDQSTSYTLPPAPYLPIILRNLPQILLCKVVDHYRAGTNHLALFITLLALVDIISDIIYIHTDLSEGDEEIRGCYHAAVIFLVLSMFANAAVMSHFLIHEMRTNQEMYEWVAANTSIAALIFFLAFTNVEVFTVVSCRTLPFLNAKLSPQQETRVQMLGLVTNLLEDVPQAVILVFANSLTGTWSGTATVSFVFTVLAICYGITKRMLSSILVFTIGAQAYLQSGGGGASTMDAKAPNVVSSSTAEFRVQMPELMKETEQLAVNPEGRTKGSGHRKEVHSGDVTSTEISYTEYNNPLAHLDEDEGDFEMVEMEVNGELRGDEKSSAEVLNEDIDKSRNMMMSTCHATSILDGNGASISQPIGSMALSEDMDVMRSMSA</sequence>
<evidence type="ECO:0000313" key="3">
    <source>
        <dbReference type="EMBL" id="KAK3279378.1"/>
    </source>
</evidence>
<keyword evidence="2" id="KW-0472">Membrane</keyword>
<proteinExistence type="predicted"/>
<feature type="region of interest" description="Disordered" evidence="1">
    <location>
        <begin position="61"/>
        <end position="221"/>
    </location>
</feature>
<dbReference type="EMBL" id="LGRX02004975">
    <property type="protein sequence ID" value="KAK3279378.1"/>
    <property type="molecule type" value="Genomic_DNA"/>
</dbReference>
<feature type="transmembrane region" description="Helical" evidence="2">
    <location>
        <begin position="540"/>
        <end position="561"/>
    </location>
</feature>
<gene>
    <name evidence="3" type="ORF">CYMTET_12741</name>
</gene>
<name>A0AAE0LBR5_9CHLO</name>
<accession>A0AAE0LBR5</accession>
<feature type="compositionally biased region" description="Low complexity" evidence="1">
    <location>
        <begin position="94"/>
        <end position="123"/>
    </location>
</feature>
<comment type="caution">
    <text evidence="3">The sequence shown here is derived from an EMBL/GenBank/DDBJ whole genome shotgun (WGS) entry which is preliminary data.</text>
</comment>
<keyword evidence="2" id="KW-1133">Transmembrane helix</keyword>
<feature type="region of interest" description="Disordered" evidence="1">
    <location>
        <begin position="345"/>
        <end position="377"/>
    </location>
</feature>
<feature type="compositionally biased region" description="Pro residues" evidence="1">
    <location>
        <begin position="76"/>
        <end position="93"/>
    </location>
</feature>
<keyword evidence="2" id="KW-0812">Transmembrane</keyword>
<feature type="transmembrane region" description="Helical" evidence="2">
    <location>
        <begin position="573"/>
        <end position="597"/>
    </location>
</feature>
<dbReference type="AlphaFoldDB" id="A0AAE0LBR5"/>
<dbReference type="Proteomes" id="UP001190700">
    <property type="component" value="Unassembled WGS sequence"/>
</dbReference>
<feature type="compositionally biased region" description="Basic residues" evidence="1">
    <location>
        <begin position="124"/>
        <end position="135"/>
    </location>
</feature>
<protein>
    <submittedName>
        <fullName evidence="3">Uncharacterized protein</fullName>
    </submittedName>
</protein>
<feature type="compositionally biased region" description="Low complexity" evidence="1">
    <location>
        <begin position="181"/>
        <end position="195"/>
    </location>
</feature>